<dbReference type="Pfam" id="PF23914">
    <property type="entry name" value="TPR_CcmH_CycH"/>
    <property type="match status" value="1"/>
</dbReference>
<keyword evidence="4" id="KW-0802">TPR repeat</keyword>
<dbReference type="GO" id="GO:0030313">
    <property type="term" value="C:cell envelope"/>
    <property type="evidence" value="ECO:0007669"/>
    <property type="project" value="UniProtKB-SubCell"/>
</dbReference>
<organism evidence="8 9">
    <name type="scientific">Candidatus Propionivibrio aalborgensis</name>
    <dbReference type="NCBI Taxonomy" id="1860101"/>
    <lineage>
        <taxon>Bacteria</taxon>
        <taxon>Pseudomonadati</taxon>
        <taxon>Pseudomonadota</taxon>
        <taxon>Betaproteobacteria</taxon>
        <taxon>Rhodocyclales</taxon>
        <taxon>Rhodocyclaceae</taxon>
        <taxon>Propionivibrio</taxon>
    </lineage>
</organism>
<keyword evidence="9" id="KW-1185">Reference proteome</keyword>
<dbReference type="InterPro" id="IPR051263">
    <property type="entry name" value="C-type_cytochrome_biogenesis"/>
</dbReference>
<dbReference type="RefSeq" id="WP_186409694.1">
    <property type="nucleotide sequence ID" value="NZ_FLQY01000029.1"/>
</dbReference>
<evidence type="ECO:0000256" key="5">
    <source>
        <dbReference type="SAM" id="Phobius"/>
    </source>
</evidence>
<dbReference type="PANTHER" id="PTHR47870:SF1">
    <property type="entry name" value="CYTOCHROME C-TYPE BIOGENESIS PROTEIN CCMH"/>
    <property type="match status" value="1"/>
</dbReference>
<sequence>MTSTTGFILASALLVLVVLGILLLPLWRTPKPAKTVNRGEANLDIFRDQMRELERDHDEGILTDADLKQAKSELQRRLLDEVHPETVPQAKSGGRQTALALLIALPLAATAGYLILGNPQALDPTQTQTQTQTQIGPQQIEAMLGKLVEKLKQNPDDTKGWVMLARSYKVLGRFSESAEAYSHGGALVDADPSLLADYAEVLAQANGGSLAGQPDKLLSRALEIDPNEPQALFLAGAAASERRDFSAVARYWERLLQQLEPGSEEAQSLELAVAKAREIDAQSGGKPPGITTTGPNAIPAESISGVVTISSKIAAQAKPGDLLFVFARAEEGSRMPLAVVRAQLADLPLKFRFDDSMALPGGKKISGFKTVSVEARVAKAGKAQSSSGDLFGSIKGVKPGSKNIKLVIDQIQP</sequence>
<dbReference type="Gene3D" id="1.25.40.10">
    <property type="entry name" value="Tetratricopeptide repeat domain"/>
    <property type="match status" value="1"/>
</dbReference>
<comment type="subcellular location">
    <subcellularLocation>
        <location evidence="1">Cell envelope</location>
    </subcellularLocation>
</comment>
<dbReference type="EMBL" id="FLQY01000029">
    <property type="protein sequence ID" value="SBT04213.1"/>
    <property type="molecule type" value="Genomic_DNA"/>
</dbReference>
<keyword evidence="5" id="KW-1133">Transmembrane helix</keyword>
<evidence type="ECO:0000256" key="3">
    <source>
        <dbReference type="ARBA" id="ARBA00022748"/>
    </source>
</evidence>
<gene>
    <name evidence="8" type="ORF">PROAA_1240017</name>
</gene>
<dbReference type="Pfam" id="PF23892">
    <property type="entry name" value="Ig_CycH"/>
    <property type="match status" value="1"/>
</dbReference>
<keyword evidence="5" id="KW-0812">Transmembrane</keyword>
<evidence type="ECO:0000256" key="1">
    <source>
        <dbReference type="ARBA" id="ARBA00004196"/>
    </source>
</evidence>
<reference evidence="8 9" key="1">
    <citation type="submission" date="2016-06" db="EMBL/GenBank/DDBJ databases">
        <authorList>
            <person name="Kjaerup R.B."/>
            <person name="Dalgaard T.S."/>
            <person name="Juul-Madsen H.R."/>
        </authorList>
    </citation>
    <scope>NUCLEOTIDE SEQUENCE [LARGE SCALE GENOMIC DNA]</scope>
    <source>
        <strain evidence="8">2</strain>
    </source>
</reference>
<dbReference type="InterPro" id="IPR017560">
    <property type="entry name" value="Cyt_c_biogenesis_CcmI"/>
</dbReference>
<keyword evidence="3" id="KW-0201">Cytochrome c-type biogenesis</keyword>
<evidence type="ECO:0000256" key="4">
    <source>
        <dbReference type="ARBA" id="ARBA00022803"/>
    </source>
</evidence>
<dbReference type="SUPFAM" id="SSF48452">
    <property type="entry name" value="TPR-like"/>
    <property type="match status" value="1"/>
</dbReference>
<accession>A0A1A8XJU2</accession>
<dbReference type="Proteomes" id="UP000199600">
    <property type="component" value="Unassembled WGS sequence"/>
</dbReference>
<dbReference type="NCBIfam" id="TIGR03142">
    <property type="entry name" value="cytochro_ccmI"/>
    <property type="match status" value="1"/>
</dbReference>
<protein>
    <submittedName>
        <fullName evidence="8">Cytochrome c-type biogenesis protein CcmI</fullName>
    </submittedName>
</protein>
<proteinExistence type="predicted"/>
<evidence type="ECO:0000313" key="9">
    <source>
        <dbReference type="Proteomes" id="UP000199600"/>
    </source>
</evidence>
<evidence type="ECO:0000259" key="6">
    <source>
        <dbReference type="Pfam" id="PF23892"/>
    </source>
</evidence>
<feature type="domain" description="Cytochrome c-type biogenesis protein H Ig-like" evidence="6">
    <location>
        <begin position="306"/>
        <end position="409"/>
    </location>
</feature>
<dbReference type="InterPro" id="IPR011990">
    <property type="entry name" value="TPR-like_helical_dom_sf"/>
</dbReference>
<keyword evidence="5" id="KW-0472">Membrane</keyword>
<dbReference type="InterPro" id="IPR056412">
    <property type="entry name" value="Ig_CycH"/>
</dbReference>
<evidence type="ECO:0000313" key="8">
    <source>
        <dbReference type="EMBL" id="SBT04213.1"/>
    </source>
</evidence>
<dbReference type="PANTHER" id="PTHR47870">
    <property type="entry name" value="CYTOCHROME C-TYPE BIOGENESIS PROTEIN CCMH"/>
    <property type="match status" value="1"/>
</dbReference>
<dbReference type="GO" id="GO:0017004">
    <property type="term" value="P:cytochrome complex assembly"/>
    <property type="evidence" value="ECO:0007669"/>
    <property type="project" value="UniProtKB-KW"/>
</dbReference>
<evidence type="ECO:0000256" key="2">
    <source>
        <dbReference type="ARBA" id="ARBA00022737"/>
    </source>
</evidence>
<feature type="domain" description="Cytochrome c-type biogenesis protein H TPR" evidence="7">
    <location>
        <begin position="129"/>
        <end position="264"/>
    </location>
</feature>
<feature type="transmembrane region" description="Helical" evidence="5">
    <location>
        <begin position="98"/>
        <end position="116"/>
    </location>
</feature>
<keyword evidence="2" id="KW-0677">Repeat</keyword>
<dbReference type="InterPro" id="IPR056413">
    <property type="entry name" value="TPR_CcmH_CycH"/>
</dbReference>
<dbReference type="AlphaFoldDB" id="A0A1A8XJU2"/>
<feature type="transmembrane region" description="Helical" evidence="5">
    <location>
        <begin position="6"/>
        <end position="27"/>
    </location>
</feature>
<evidence type="ECO:0000259" key="7">
    <source>
        <dbReference type="Pfam" id="PF23914"/>
    </source>
</evidence>
<name>A0A1A8XJU2_9RHOO</name>